<gene>
    <name evidence="2" type="primary">b810L</name>
    <name evidence="2" type="ORF">NY2A_b810L</name>
</gene>
<proteinExistence type="predicted"/>
<dbReference type="GeneID" id="5659098"/>
<dbReference type="KEGG" id="vg:5659098"/>
<keyword evidence="1" id="KW-1133">Transmembrane helix</keyword>
<keyword evidence="1" id="KW-0812">Transmembrane</keyword>
<organism evidence="2 3">
    <name type="scientific">Paramecium bursaria Chlorella virus NY2A</name>
    <name type="common">PBCV-NY2A</name>
    <dbReference type="NCBI Taxonomy" id="46021"/>
    <lineage>
        <taxon>Viruses</taxon>
        <taxon>Varidnaviria</taxon>
        <taxon>Bamfordvirae</taxon>
        <taxon>Nucleocytoviricota</taxon>
        <taxon>Megaviricetes</taxon>
        <taxon>Algavirales</taxon>
        <taxon>Phycodnaviridae</taxon>
        <taxon>Chlorovirus</taxon>
        <taxon>Chlorovirus americanus</taxon>
    </lineage>
</organism>
<keyword evidence="1" id="KW-0472">Membrane</keyword>
<accession>A7IXY5</accession>
<protein>
    <submittedName>
        <fullName evidence="2">Uncharacterized protein b810L</fullName>
    </submittedName>
</protein>
<dbReference type="RefSeq" id="YP_001498006.1">
    <property type="nucleotide sequence ID" value="NC_009898.1"/>
</dbReference>
<dbReference type="Proteomes" id="UP000202419">
    <property type="component" value="Segment"/>
</dbReference>
<evidence type="ECO:0000256" key="1">
    <source>
        <dbReference type="SAM" id="Phobius"/>
    </source>
</evidence>
<feature type="transmembrane region" description="Helical" evidence="1">
    <location>
        <begin position="81"/>
        <end position="97"/>
    </location>
</feature>
<name>A7IXY5_PBCVN</name>
<sequence>MSGIFSRMSSNISFRDLLTASCAMLYPSYGGERKSRSNSLNRTMSLSFMVFVISIHFGIYLKNILSLCIMKLSKIMKEPSTVILVILFVLITTFVLYKNTFEKSKMYKAKNVVGKIMNSKKLKNIAVQLPVQLPVGPGGGESSRPGKPIPSRLQLSNCPKFGSQITKNLLSKGSNSEPTLLPLDPLENDIMLPSFKNGEESQIPSFYKIQTTFPKLTPTKMRYVNLM</sequence>
<evidence type="ECO:0000313" key="3">
    <source>
        <dbReference type="Proteomes" id="UP000202419"/>
    </source>
</evidence>
<dbReference type="OrthoDB" id="17020at10239"/>
<evidence type="ECO:0000313" key="2">
    <source>
        <dbReference type="EMBL" id="ABT15209.1"/>
    </source>
</evidence>
<keyword evidence="3" id="KW-1185">Reference proteome</keyword>
<dbReference type="EMBL" id="DQ491002">
    <property type="protein sequence ID" value="ABT15209.1"/>
    <property type="molecule type" value="Genomic_DNA"/>
</dbReference>
<feature type="transmembrane region" description="Helical" evidence="1">
    <location>
        <begin position="46"/>
        <end position="69"/>
    </location>
</feature>
<organismHost>
    <name type="scientific">Chlorella</name>
    <dbReference type="NCBI Taxonomy" id="3071"/>
</organismHost>
<reference evidence="2 3" key="1">
    <citation type="journal article" date="2007" name="Virology">
        <title>Sequence and annotation of the 369-kb NY-2A and the 345-kb AR158 viruses that infect Chlorella NC64A.</title>
        <authorList>
            <person name="Fitzgerald L.A."/>
            <person name="Graves M.V."/>
            <person name="Li X."/>
            <person name="Feldblyum T."/>
            <person name="Nierman W.C."/>
            <person name="Van Etten J.L."/>
        </authorList>
    </citation>
    <scope>NUCLEOTIDE SEQUENCE [LARGE SCALE GENOMIC DNA]</scope>
    <source>
        <strain evidence="2 3">NY-2A</strain>
    </source>
</reference>